<evidence type="ECO:0000256" key="1">
    <source>
        <dbReference type="SAM" id="Phobius"/>
    </source>
</evidence>
<dbReference type="GO" id="GO:0006508">
    <property type="term" value="P:proteolysis"/>
    <property type="evidence" value="ECO:0007669"/>
    <property type="project" value="UniProtKB-KW"/>
</dbReference>
<name>A0A2C6DI71_9GAMM</name>
<keyword evidence="1" id="KW-0812">Transmembrane</keyword>
<dbReference type="Proteomes" id="UP000373449">
    <property type="component" value="Unassembled WGS sequence"/>
</dbReference>
<dbReference type="GO" id="GO:0016020">
    <property type="term" value="C:membrane"/>
    <property type="evidence" value="ECO:0007669"/>
    <property type="project" value="InterPro"/>
</dbReference>
<dbReference type="GO" id="GO:0004190">
    <property type="term" value="F:aspartic-type endopeptidase activity"/>
    <property type="evidence" value="ECO:0007669"/>
    <property type="project" value="InterPro"/>
</dbReference>
<evidence type="ECO:0000313" key="6">
    <source>
        <dbReference type="Proteomes" id="UP000373449"/>
    </source>
</evidence>
<reference evidence="5" key="1">
    <citation type="submission" date="2017-09" db="EMBL/GenBank/DDBJ databases">
        <title>FDA dAtabase for Regulatory Grade micrObial Sequences (FDA-ARGOS): Supporting development and validation of Infectious Disease Dx tests.</title>
        <authorList>
            <person name="Minogue T."/>
            <person name="Wolcott M."/>
            <person name="Wasieloski L."/>
            <person name="Aguilar W."/>
            <person name="Moore D."/>
            <person name="Tallon L."/>
            <person name="Sadzewicz L."/>
            <person name="Ott S."/>
            <person name="Zhao X."/>
            <person name="Nagaraj S."/>
            <person name="Vavikolanu K."/>
            <person name="Aluvathingal J."/>
            <person name="Nadendla S."/>
            <person name="Sichtig H."/>
        </authorList>
    </citation>
    <scope>NUCLEOTIDE SEQUENCE [LARGE SCALE GENOMIC DNA]</scope>
    <source>
        <strain evidence="5">FDAARGOS_387</strain>
    </source>
</reference>
<dbReference type="Pfam" id="PF01478">
    <property type="entry name" value="Peptidase_A24"/>
    <property type="match status" value="1"/>
</dbReference>
<dbReference type="RefSeq" id="WP_051323520.1">
    <property type="nucleotide sequence ID" value="NZ_BRLG01000008.1"/>
</dbReference>
<feature type="transmembrane region" description="Helical" evidence="1">
    <location>
        <begin position="125"/>
        <end position="146"/>
    </location>
</feature>
<evidence type="ECO:0000313" key="4">
    <source>
        <dbReference type="EMBL" id="VFS48853.1"/>
    </source>
</evidence>
<dbReference type="OrthoDB" id="5687582at2"/>
<organism evidence="3 5">
    <name type="scientific">Budvicia aquatica</name>
    <dbReference type="NCBI Taxonomy" id="82979"/>
    <lineage>
        <taxon>Bacteria</taxon>
        <taxon>Pseudomonadati</taxon>
        <taxon>Pseudomonadota</taxon>
        <taxon>Gammaproteobacteria</taxon>
        <taxon>Enterobacterales</taxon>
        <taxon>Budviciaceae</taxon>
        <taxon>Budvicia</taxon>
    </lineage>
</organism>
<feature type="transmembrane region" description="Helical" evidence="1">
    <location>
        <begin position="92"/>
        <end position="113"/>
    </location>
</feature>
<keyword evidence="4" id="KW-0378">Hydrolase</keyword>
<dbReference type="EMBL" id="PDDX01000001">
    <property type="protein sequence ID" value="PHI29988.1"/>
    <property type="molecule type" value="Genomic_DNA"/>
</dbReference>
<proteinExistence type="predicted"/>
<dbReference type="EMBL" id="CAADJA010000002">
    <property type="protein sequence ID" value="VFS48853.1"/>
    <property type="molecule type" value="Genomic_DNA"/>
</dbReference>
<sequence length="148" mass="16516">MWVLIGLMLPWFFILIRICYTDIRYRLIKNIDVAFVLLLVIATLLITSQSPNFLAALIIFAIGFILVAINIVGAGDIKLLSVLALTIPRGDVVSYLLLMSIIGVFLALIEFFLRRFNKKHVARGLPYGVAISGSYLFVLIGILAQVNY</sequence>
<gene>
    <name evidence="3" type="ORF">CRN84_11885</name>
    <name evidence="4" type="ORF">NCTC12282_03409</name>
</gene>
<dbReference type="STRING" id="1111728.GCA_000427805_01689"/>
<keyword evidence="1" id="KW-1133">Transmembrane helix</keyword>
<dbReference type="Gene3D" id="1.20.120.1220">
    <property type="match status" value="1"/>
</dbReference>
<dbReference type="AlphaFoldDB" id="A0A2C6DI71"/>
<evidence type="ECO:0000259" key="2">
    <source>
        <dbReference type="Pfam" id="PF01478"/>
    </source>
</evidence>
<accession>A0A2C6DI71</accession>
<evidence type="ECO:0000313" key="5">
    <source>
        <dbReference type="Proteomes" id="UP000224974"/>
    </source>
</evidence>
<feature type="transmembrane region" description="Helical" evidence="1">
    <location>
        <begin position="31"/>
        <end position="47"/>
    </location>
</feature>
<protein>
    <submittedName>
        <fullName evidence="3">Flp operon protein B</fullName>
    </submittedName>
    <submittedName>
        <fullName evidence="4">Flp pilus assembly protein, protease CpaA</fullName>
    </submittedName>
</protein>
<reference evidence="4 6" key="3">
    <citation type="submission" date="2019-03" db="EMBL/GenBank/DDBJ databases">
        <authorList>
            <consortium name="Pathogen Informatics"/>
        </authorList>
    </citation>
    <scope>NUCLEOTIDE SEQUENCE [LARGE SCALE GENOMIC DNA]</scope>
    <source>
        <strain evidence="4 6">NCTC12282</strain>
    </source>
</reference>
<feature type="transmembrane region" description="Helical" evidence="1">
    <location>
        <begin position="54"/>
        <end position="72"/>
    </location>
</feature>
<dbReference type="Proteomes" id="UP000224974">
    <property type="component" value="Unassembled WGS sequence"/>
</dbReference>
<keyword evidence="1" id="KW-0472">Membrane</keyword>
<keyword evidence="4" id="KW-0645">Protease</keyword>
<evidence type="ECO:0000313" key="3">
    <source>
        <dbReference type="EMBL" id="PHI29988.1"/>
    </source>
</evidence>
<dbReference type="InterPro" id="IPR000045">
    <property type="entry name" value="Prepilin_IV_endopep_pep"/>
</dbReference>
<feature type="domain" description="Prepilin type IV endopeptidase peptidase" evidence="2">
    <location>
        <begin position="12"/>
        <end position="108"/>
    </location>
</feature>
<reference evidence="3" key="2">
    <citation type="submission" date="2017-09" db="EMBL/GenBank/DDBJ databases">
        <title>FDA dAtabase for Regulatory Grade micrObial Sequences (FDA-ARGOS): Supporting development and validation of Infectious Disease Dx tests.</title>
        <authorList>
            <person name="Minogue T."/>
            <person name="Wolcott M."/>
            <person name="Wasieloski L."/>
            <person name="Aguilar W."/>
            <person name="Moore D."/>
            <person name="Tallon L.J."/>
            <person name="Sadzewicz L."/>
            <person name="Ott S."/>
            <person name="Zhao X."/>
            <person name="Nagaraj S."/>
            <person name="Vavikolanu K."/>
            <person name="Aluvathingal J."/>
            <person name="Nadendla S."/>
            <person name="Sichtig H."/>
        </authorList>
    </citation>
    <scope>NUCLEOTIDE SEQUENCE</scope>
    <source>
        <strain evidence="3">FDAARGOS_387</strain>
    </source>
</reference>
<keyword evidence="5" id="KW-1185">Reference proteome</keyword>